<name>A0A8S1XZZ3_PAROT</name>
<evidence type="ECO:0000313" key="1">
    <source>
        <dbReference type="EMBL" id="CAD8207036.1"/>
    </source>
</evidence>
<dbReference type="EMBL" id="CAJJDP010000141">
    <property type="protein sequence ID" value="CAD8207036.1"/>
    <property type="molecule type" value="Genomic_DNA"/>
</dbReference>
<proteinExistence type="predicted"/>
<comment type="caution">
    <text evidence="1">The sequence shown here is derived from an EMBL/GenBank/DDBJ whole genome shotgun (WGS) entry which is preliminary data.</text>
</comment>
<organism evidence="1 2">
    <name type="scientific">Paramecium octaurelia</name>
    <dbReference type="NCBI Taxonomy" id="43137"/>
    <lineage>
        <taxon>Eukaryota</taxon>
        <taxon>Sar</taxon>
        <taxon>Alveolata</taxon>
        <taxon>Ciliophora</taxon>
        <taxon>Intramacronucleata</taxon>
        <taxon>Oligohymenophorea</taxon>
        <taxon>Peniculida</taxon>
        <taxon>Parameciidae</taxon>
        <taxon>Paramecium</taxon>
    </lineage>
</organism>
<accession>A0A8S1XZZ3</accession>
<sequence>MKIKLLSLNQAITFNESIVETTISKQTKKIQKIHQQVDDRNQIIKSYADLIHKANISIVTSLSERSIYLREYLNLKAISIQHNSTLHEYIEWLKNYVKSAEIENLWNLSLKIIQHQMKQQLELDNLGYV</sequence>
<evidence type="ECO:0000313" key="2">
    <source>
        <dbReference type="Proteomes" id="UP000683925"/>
    </source>
</evidence>
<gene>
    <name evidence="1" type="ORF">POCTA_138.1.T1400002</name>
</gene>
<dbReference type="AlphaFoldDB" id="A0A8S1XZZ3"/>
<protein>
    <submittedName>
        <fullName evidence="1">Uncharacterized protein</fullName>
    </submittedName>
</protein>
<keyword evidence="2" id="KW-1185">Reference proteome</keyword>
<reference evidence="1" key="1">
    <citation type="submission" date="2021-01" db="EMBL/GenBank/DDBJ databases">
        <authorList>
            <consortium name="Genoscope - CEA"/>
            <person name="William W."/>
        </authorList>
    </citation>
    <scope>NUCLEOTIDE SEQUENCE</scope>
</reference>
<dbReference type="Proteomes" id="UP000683925">
    <property type="component" value="Unassembled WGS sequence"/>
</dbReference>